<name>A0A2P2QWI4_RHIMU</name>
<accession>A0A2P2QWI4</accession>
<evidence type="ECO:0000313" key="1">
    <source>
        <dbReference type="EMBL" id="MBX71315.1"/>
    </source>
</evidence>
<dbReference type="AlphaFoldDB" id="A0A2P2QWI4"/>
<dbReference type="EMBL" id="GGEC01090831">
    <property type="protein sequence ID" value="MBX71315.1"/>
    <property type="molecule type" value="Transcribed_RNA"/>
</dbReference>
<organism evidence="1">
    <name type="scientific">Rhizophora mucronata</name>
    <name type="common">Asiatic mangrove</name>
    <dbReference type="NCBI Taxonomy" id="61149"/>
    <lineage>
        <taxon>Eukaryota</taxon>
        <taxon>Viridiplantae</taxon>
        <taxon>Streptophyta</taxon>
        <taxon>Embryophyta</taxon>
        <taxon>Tracheophyta</taxon>
        <taxon>Spermatophyta</taxon>
        <taxon>Magnoliopsida</taxon>
        <taxon>eudicotyledons</taxon>
        <taxon>Gunneridae</taxon>
        <taxon>Pentapetalae</taxon>
        <taxon>rosids</taxon>
        <taxon>fabids</taxon>
        <taxon>Malpighiales</taxon>
        <taxon>Rhizophoraceae</taxon>
        <taxon>Rhizophora</taxon>
    </lineage>
</organism>
<protein>
    <submittedName>
        <fullName evidence="1">Uncharacterized protein</fullName>
    </submittedName>
</protein>
<sequence>MDPPFCVGDDDDSLCRLWSVCVPKFSSDYAKWLCNCICFYFGFRITGIAGCFASDRTLI</sequence>
<reference evidence="1" key="1">
    <citation type="submission" date="2018-02" db="EMBL/GenBank/DDBJ databases">
        <title>Rhizophora mucronata_Transcriptome.</title>
        <authorList>
            <person name="Meera S.P."/>
            <person name="Sreeshan A."/>
            <person name="Augustine A."/>
        </authorList>
    </citation>
    <scope>NUCLEOTIDE SEQUENCE</scope>
    <source>
        <tissue evidence="1">Leaf</tissue>
    </source>
</reference>
<proteinExistence type="predicted"/>